<evidence type="ECO:0000313" key="2">
    <source>
        <dbReference type="EMBL" id="KAH7554610.1"/>
    </source>
</evidence>
<organism evidence="2 3">
    <name type="scientific">Xanthoceras sorbifolium</name>
    <dbReference type="NCBI Taxonomy" id="99658"/>
    <lineage>
        <taxon>Eukaryota</taxon>
        <taxon>Viridiplantae</taxon>
        <taxon>Streptophyta</taxon>
        <taxon>Embryophyta</taxon>
        <taxon>Tracheophyta</taxon>
        <taxon>Spermatophyta</taxon>
        <taxon>Magnoliopsida</taxon>
        <taxon>eudicotyledons</taxon>
        <taxon>Gunneridae</taxon>
        <taxon>Pentapetalae</taxon>
        <taxon>rosids</taxon>
        <taxon>malvids</taxon>
        <taxon>Sapindales</taxon>
        <taxon>Sapindaceae</taxon>
        <taxon>Xanthoceroideae</taxon>
        <taxon>Xanthoceras</taxon>
    </lineage>
</organism>
<evidence type="ECO:0000256" key="1">
    <source>
        <dbReference type="SAM" id="MobiDB-lite"/>
    </source>
</evidence>
<accession>A0ABQ8HDX0</accession>
<feature type="region of interest" description="Disordered" evidence="1">
    <location>
        <begin position="1"/>
        <end position="20"/>
    </location>
</feature>
<dbReference type="PANTHER" id="PTHR33130:SF40">
    <property type="entry name" value="CHROMOGRANIN (DUF1639)"/>
    <property type="match status" value="1"/>
</dbReference>
<name>A0ABQ8HDX0_9ROSI</name>
<feature type="compositionally biased region" description="Basic and acidic residues" evidence="1">
    <location>
        <begin position="75"/>
        <end position="86"/>
    </location>
</feature>
<gene>
    <name evidence="2" type="ORF">JRO89_XS12G0246800</name>
</gene>
<keyword evidence="3" id="KW-1185">Reference proteome</keyword>
<dbReference type="InterPro" id="IPR012438">
    <property type="entry name" value="DUF1639"/>
</dbReference>
<reference evidence="2 3" key="1">
    <citation type="submission" date="2021-02" db="EMBL/GenBank/DDBJ databases">
        <title>Plant Genome Project.</title>
        <authorList>
            <person name="Zhang R.-G."/>
        </authorList>
    </citation>
    <scope>NUCLEOTIDE SEQUENCE [LARGE SCALE GENOMIC DNA]</scope>
    <source>
        <tissue evidence="2">Leaves</tissue>
    </source>
</reference>
<protein>
    <submittedName>
        <fullName evidence="2">Uncharacterized protein</fullName>
    </submittedName>
</protein>
<evidence type="ECO:0000313" key="3">
    <source>
        <dbReference type="Proteomes" id="UP000827721"/>
    </source>
</evidence>
<feature type="region of interest" description="Disordered" evidence="1">
    <location>
        <begin position="55"/>
        <end position="95"/>
    </location>
</feature>
<proteinExistence type="predicted"/>
<comment type="caution">
    <text evidence="2">The sequence shown here is derived from an EMBL/GenBank/DDBJ whole genome shotgun (WGS) entry which is preliminary data.</text>
</comment>
<dbReference type="Proteomes" id="UP000827721">
    <property type="component" value="Unassembled WGS sequence"/>
</dbReference>
<dbReference type="Pfam" id="PF07797">
    <property type="entry name" value="DUF1639"/>
    <property type="match status" value="1"/>
</dbReference>
<dbReference type="PANTHER" id="PTHR33130">
    <property type="entry name" value="PUTATIVE (DUF1639)-RELATED"/>
    <property type="match status" value="1"/>
</dbReference>
<sequence length="267" mass="29388">MVFHSLVEMTSTPPQKQKLPLSMASQKTFSSQQQKQLHNFALPDLKWSMNCPTNAGRVRKASDSKSAEGYVAGSKSEKAVKSEMKQKPPPAVGATEGGRAKLLIRIRAPQNFKLVEEEVDPVSVVEEAEGSLLKTWNLRPRKPMTINNNGNASGGAATLEIRAPQDPKLGGKAPAAKNEKEEKKKFSIVLTKEEIEEDFLAMTGGKPSKRPQKRTKSVQKQLDYTFPGLWLSSITPDSYKVNNDGGRSKLRGETPLLLWFDGNLLDG</sequence>
<dbReference type="EMBL" id="JAFEMO010000012">
    <property type="protein sequence ID" value="KAH7554610.1"/>
    <property type="molecule type" value="Genomic_DNA"/>
</dbReference>